<dbReference type="EMBL" id="QKZR01000007">
    <property type="protein sequence ID" value="PZX37154.1"/>
    <property type="molecule type" value="Genomic_DNA"/>
</dbReference>
<organism evidence="1 2">
    <name type="scientific">Nonlabens dokdonensis</name>
    <dbReference type="NCBI Taxonomy" id="328515"/>
    <lineage>
        <taxon>Bacteria</taxon>
        <taxon>Pseudomonadati</taxon>
        <taxon>Bacteroidota</taxon>
        <taxon>Flavobacteriia</taxon>
        <taxon>Flavobacteriales</taxon>
        <taxon>Flavobacteriaceae</taxon>
        <taxon>Nonlabens</taxon>
    </lineage>
</organism>
<dbReference type="Proteomes" id="UP000248584">
    <property type="component" value="Unassembled WGS sequence"/>
</dbReference>
<sequence>MLSLTQFQNISTDSLSNIIIPVYVSYGLNTTTFDKITNLGLSQLSKDDSLSQKIYSYYTYEKKYFDTFIKWEVESTTIEGNYWWYNQNEYEVNSFNNFPQFQDEKQNRQNLIKLITSPKGRNYLTAYYERKQRVLESYEGMRNLAIGLIDEIEQELTGE</sequence>
<accession>A0ABX5PUS2</accession>
<gene>
    <name evidence="1" type="ORF">LX97_03176</name>
</gene>
<dbReference type="RefSeq" id="WP_015363588.1">
    <property type="nucleotide sequence ID" value="NZ_QKZR01000007.1"/>
</dbReference>
<name>A0ABX5PUS2_9FLAO</name>
<keyword evidence="2" id="KW-1185">Reference proteome</keyword>
<proteinExistence type="predicted"/>
<comment type="caution">
    <text evidence="1">The sequence shown here is derived from an EMBL/GenBank/DDBJ whole genome shotgun (WGS) entry which is preliminary data.</text>
</comment>
<protein>
    <submittedName>
        <fullName evidence="1">Uncharacterized protein</fullName>
    </submittedName>
</protein>
<evidence type="ECO:0000313" key="2">
    <source>
        <dbReference type="Proteomes" id="UP000248584"/>
    </source>
</evidence>
<reference evidence="1 2" key="1">
    <citation type="submission" date="2018-06" db="EMBL/GenBank/DDBJ databases">
        <title>Genomic Encyclopedia of Archaeal and Bacterial Type Strains, Phase II (KMG-II): from individual species to whole genera.</title>
        <authorList>
            <person name="Goeker M."/>
        </authorList>
    </citation>
    <scope>NUCLEOTIDE SEQUENCE [LARGE SCALE GENOMIC DNA]</scope>
    <source>
        <strain evidence="1 2">DSM 17205</strain>
    </source>
</reference>
<evidence type="ECO:0000313" key="1">
    <source>
        <dbReference type="EMBL" id="PZX37154.1"/>
    </source>
</evidence>